<evidence type="ECO:0000256" key="4">
    <source>
        <dbReference type="ARBA" id="ARBA00023136"/>
    </source>
</evidence>
<protein>
    <recommendedName>
        <fullName evidence="6">Major facilitator superfamily (MFS) profile domain-containing protein</fullName>
    </recommendedName>
</protein>
<feature type="transmembrane region" description="Helical" evidence="5">
    <location>
        <begin position="338"/>
        <end position="360"/>
    </location>
</feature>
<dbReference type="AlphaFoldDB" id="A0A7S2NSZ2"/>
<feature type="transmembrane region" description="Helical" evidence="5">
    <location>
        <begin position="491"/>
        <end position="511"/>
    </location>
</feature>
<sequence length="542" mass="58707">MSSVAHNSRARSTVEAKPLLSIKNPASSEDIGVARCLPPEIENAGDNNNFSNNAHKSRQLQHQQYGRLISALSNLSTQYNLGSIAPALLLFDPKDAYNPPGGPAYPCSKEIDSLLKGVVFVGAILGQCMMGIIGDTIGLDKAMILTNMLTVIGVIGCTVAPLASRNDEDGNDAVDATYVYFVLICSRAVLGVGAGGIYPVASAMSAEIADCEAEVKGSVTTTDNRAKEVGNGLFWQTPGSMLPYFVSLILFVLFGKEHNGRDHLLATNLQYMILVGFGILPSLAVLILTAFQLNASKEARETFRESASAKSLGNESIIKASLHDPLNQMRLIGTGASWFLYDIIYYGAAFNLPQVLASVFGDDTDLVTSSWRNLFVTSMGLPGVMHALRLFDVMGTKSLQGYGFCSLGVNCLALALCDAMDAGPKIMFTFCCCLIFTLNWAINVSTYVMPMESYPREVRSTFHGFSSGCGKVGGFIGGFFFSILYDRSVTLTFLVCALLSFIGVWVTWRYVEPFDDGVFSLKKRGDVVLYDQNVRRSEVMNN</sequence>
<dbReference type="PANTHER" id="PTHR24064">
    <property type="entry name" value="SOLUTE CARRIER FAMILY 22 MEMBER"/>
    <property type="match status" value="1"/>
</dbReference>
<evidence type="ECO:0000256" key="1">
    <source>
        <dbReference type="ARBA" id="ARBA00004141"/>
    </source>
</evidence>
<evidence type="ECO:0000256" key="3">
    <source>
        <dbReference type="ARBA" id="ARBA00022989"/>
    </source>
</evidence>
<reference evidence="7" key="1">
    <citation type="submission" date="2021-01" db="EMBL/GenBank/DDBJ databases">
        <authorList>
            <person name="Corre E."/>
            <person name="Pelletier E."/>
            <person name="Niang G."/>
            <person name="Scheremetjew M."/>
            <person name="Finn R."/>
            <person name="Kale V."/>
            <person name="Holt S."/>
            <person name="Cochrane G."/>
            <person name="Meng A."/>
            <person name="Brown T."/>
            <person name="Cohen L."/>
        </authorList>
    </citation>
    <scope>NUCLEOTIDE SEQUENCE</scope>
    <source>
        <strain evidence="7">B650</strain>
    </source>
</reference>
<feature type="transmembrane region" description="Helical" evidence="5">
    <location>
        <begin position="399"/>
        <end position="419"/>
    </location>
</feature>
<accession>A0A7S2NSZ2</accession>
<name>A0A7S2NSZ2_9STRA</name>
<dbReference type="GO" id="GO:0016020">
    <property type="term" value="C:membrane"/>
    <property type="evidence" value="ECO:0007669"/>
    <property type="project" value="UniProtKB-SubCell"/>
</dbReference>
<feature type="domain" description="Major facilitator superfamily (MFS) profile" evidence="6">
    <location>
        <begin position="66"/>
        <end position="515"/>
    </location>
</feature>
<evidence type="ECO:0000256" key="2">
    <source>
        <dbReference type="ARBA" id="ARBA00022692"/>
    </source>
</evidence>
<evidence type="ECO:0000256" key="5">
    <source>
        <dbReference type="SAM" id="Phobius"/>
    </source>
</evidence>
<feature type="transmembrane region" description="Helical" evidence="5">
    <location>
        <begin position="114"/>
        <end position="133"/>
    </location>
</feature>
<dbReference type="InterPro" id="IPR020846">
    <property type="entry name" value="MFS_dom"/>
</dbReference>
<dbReference type="SUPFAM" id="SSF103473">
    <property type="entry name" value="MFS general substrate transporter"/>
    <property type="match status" value="1"/>
</dbReference>
<feature type="transmembrane region" description="Helical" evidence="5">
    <location>
        <begin position="233"/>
        <end position="254"/>
    </location>
</feature>
<dbReference type="InterPro" id="IPR036259">
    <property type="entry name" value="MFS_trans_sf"/>
</dbReference>
<feature type="transmembrane region" description="Helical" evidence="5">
    <location>
        <begin position="145"/>
        <end position="164"/>
    </location>
</feature>
<keyword evidence="2 5" id="KW-0812">Transmembrane</keyword>
<dbReference type="GO" id="GO:0022857">
    <property type="term" value="F:transmembrane transporter activity"/>
    <property type="evidence" value="ECO:0007669"/>
    <property type="project" value="InterPro"/>
</dbReference>
<feature type="transmembrane region" description="Helical" evidence="5">
    <location>
        <begin position="426"/>
        <end position="442"/>
    </location>
</feature>
<organism evidence="7">
    <name type="scientific">Leptocylindrus danicus</name>
    <dbReference type="NCBI Taxonomy" id="163516"/>
    <lineage>
        <taxon>Eukaryota</taxon>
        <taxon>Sar</taxon>
        <taxon>Stramenopiles</taxon>
        <taxon>Ochrophyta</taxon>
        <taxon>Bacillariophyta</taxon>
        <taxon>Coscinodiscophyceae</taxon>
        <taxon>Chaetocerotophycidae</taxon>
        <taxon>Leptocylindrales</taxon>
        <taxon>Leptocylindraceae</taxon>
        <taxon>Leptocylindrus</taxon>
    </lineage>
</organism>
<feature type="transmembrane region" description="Helical" evidence="5">
    <location>
        <begin position="176"/>
        <end position="198"/>
    </location>
</feature>
<proteinExistence type="predicted"/>
<comment type="subcellular location">
    <subcellularLocation>
        <location evidence="1">Membrane</location>
        <topology evidence="1">Multi-pass membrane protein</topology>
    </subcellularLocation>
</comment>
<dbReference type="InterPro" id="IPR005828">
    <property type="entry name" value="MFS_sugar_transport-like"/>
</dbReference>
<keyword evidence="3 5" id="KW-1133">Transmembrane helix</keyword>
<feature type="transmembrane region" description="Helical" evidence="5">
    <location>
        <begin position="269"/>
        <end position="291"/>
    </location>
</feature>
<dbReference type="Gene3D" id="1.20.1250.20">
    <property type="entry name" value="MFS general substrate transporter like domains"/>
    <property type="match status" value="1"/>
</dbReference>
<keyword evidence="4 5" id="KW-0472">Membrane</keyword>
<evidence type="ECO:0000313" key="7">
    <source>
        <dbReference type="EMBL" id="CAD9556621.1"/>
    </source>
</evidence>
<dbReference type="EMBL" id="HBGY01001294">
    <property type="protein sequence ID" value="CAD9556621.1"/>
    <property type="molecule type" value="Transcribed_RNA"/>
</dbReference>
<gene>
    <name evidence="7" type="ORF">LDAN0321_LOCUS895</name>
</gene>
<dbReference type="Pfam" id="PF00083">
    <property type="entry name" value="Sugar_tr"/>
    <property type="match status" value="1"/>
</dbReference>
<evidence type="ECO:0000259" key="6">
    <source>
        <dbReference type="PROSITE" id="PS50850"/>
    </source>
</evidence>
<dbReference type="PROSITE" id="PS50850">
    <property type="entry name" value="MFS"/>
    <property type="match status" value="1"/>
</dbReference>
<feature type="transmembrane region" description="Helical" evidence="5">
    <location>
        <begin position="462"/>
        <end position="484"/>
    </location>
</feature>